<feature type="transmembrane region" description="Helical" evidence="7">
    <location>
        <begin position="20"/>
        <end position="39"/>
    </location>
</feature>
<evidence type="ECO:0000256" key="2">
    <source>
        <dbReference type="ARBA" id="ARBA00005948"/>
    </source>
</evidence>
<evidence type="ECO:0000256" key="6">
    <source>
        <dbReference type="ARBA" id="ARBA00023136"/>
    </source>
</evidence>
<dbReference type="InterPro" id="IPR000272">
    <property type="entry name" value="Ion-transport_regulator_FXYD"/>
</dbReference>
<comment type="similarity">
    <text evidence="2 7">Belongs to the FXYD family.</text>
</comment>
<evidence type="ECO:0000256" key="7">
    <source>
        <dbReference type="RuleBase" id="RU364131"/>
    </source>
</evidence>
<evidence type="ECO:0000313" key="9">
    <source>
        <dbReference type="Proteomes" id="UP000826234"/>
    </source>
</evidence>
<sequence>MILQILSFCLQSDWHSLRIGGLIFAGVLCFLGIVILLSGKCKCKPKKRNSVQISVAPRGPISGGASEC</sequence>
<dbReference type="EMBL" id="JAIPUX010000035">
    <property type="protein sequence ID" value="KAH0631345.1"/>
    <property type="molecule type" value="Genomic_DNA"/>
</dbReference>
<dbReference type="Pfam" id="PF02038">
    <property type="entry name" value="ATP1G1_PLM_MAT8"/>
    <property type="match status" value="1"/>
</dbReference>
<keyword evidence="6 7" id="KW-0472">Membrane</keyword>
<organism evidence="8 9">
    <name type="scientific">Phrynosoma platyrhinos</name>
    <name type="common">Desert horned lizard</name>
    <dbReference type="NCBI Taxonomy" id="52577"/>
    <lineage>
        <taxon>Eukaryota</taxon>
        <taxon>Metazoa</taxon>
        <taxon>Chordata</taxon>
        <taxon>Craniata</taxon>
        <taxon>Vertebrata</taxon>
        <taxon>Euteleostomi</taxon>
        <taxon>Lepidosauria</taxon>
        <taxon>Squamata</taxon>
        <taxon>Bifurcata</taxon>
        <taxon>Unidentata</taxon>
        <taxon>Episquamata</taxon>
        <taxon>Toxicofera</taxon>
        <taxon>Iguania</taxon>
        <taxon>Phrynosomatidae</taxon>
        <taxon>Phrynosomatinae</taxon>
        <taxon>Phrynosoma</taxon>
    </lineage>
</organism>
<keyword evidence="7" id="KW-1133">Transmembrane helix</keyword>
<dbReference type="Gene3D" id="1.20.5.780">
    <property type="entry name" value="Single helix bin"/>
    <property type="match status" value="1"/>
</dbReference>
<evidence type="ECO:0000256" key="1">
    <source>
        <dbReference type="ARBA" id="ARBA00004167"/>
    </source>
</evidence>
<comment type="subcellular location">
    <subcellularLocation>
        <location evidence="1">Membrane</location>
        <topology evidence="1">Single-pass membrane protein</topology>
    </subcellularLocation>
</comment>
<gene>
    <name evidence="8" type="ORF">JD844_005636</name>
</gene>
<keyword evidence="5 7" id="KW-0406">Ion transport</keyword>
<accession>A0ABQ7TNG8</accession>
<dbReference type="CDD" id="cd20328">
    <property type="entry name" value="FXYD3-like"/>
    <property type="match status" value="1"/>
</dbReference>
<evidence type="ECO:0000256" key="4">
    <source>
        <dbReference type="ARBA" id="ARBA00022692"/>
    </source>
</evidence>
<protein>
    <recommendedName>
        <fullName evidence="7">FXYD domain-containing ion transport regulator</fullName>
    </recommendedName>
</protein>
<keyword evidence="4 7" id="KW-0812">Transmembrane</keyword>
<reference evidence="8 9" key="1">
    <citation type="journal article" date="2022" name="Gigascience">
        <title>A chromosome-level genome assembly and annotation of the desert horned lizard, Phrynosoma platyrhinos, provides insight into chromosomal rearrangements among reptiles.</title>
        <authorList>
            <person name="Koochekian N."/>
            <person name="Ascanio A."/>
            <person name="Farleigh K."/>
            <person name="Card D.C."/>
            <person name="Schield D.R."/>
            <person name="Castoe T.A."/>
            <person name="Jezkova T."/>
        </authorList>
    </citation>
    <scope>NUCLEOTIDE SEQUENCE [LARGE SCALE GENOMIC DNA]</scope>
    <source>
        <strain evidence="8">NK-2021</strain>
    </source>
</reference>
<evidence type="ECO:0000256" key="3">
    <source>
        <dbReference type="ARBA" id="ARBA00022448"/>
    </source>
</evidence>
<comment type="caution">
    <text evidence="8">The sequence shown here is derived from an EMBL/GenBank/DDBJ whole genome shotgun (WGS) entry which is preliminary data.</text>
</comment>
<name>A0ABQ7TNG8_PHRPL</name>
<evidence type="ECO:0000313" key="8">
    <source>
        <dbReference type="EMBL" id="KAH0631345.1"/>
    </source>
</evidence>
<evidence type="ECO:0000256" key="5">
    <source>
        <dbReference type="ARBA" id="ARBA00023065"/>
    </source>
</evidence>
<dbReference type="PANTHER" id="PTHR14132:SF11">
    <property type="entry name" value="FXYD DOMAIN-CONTAINING ION TRANSPORT REGULATOR 3"/>
    <property type="match status" value="1"/>
</dbReference>
<keyword evidence="9" id="KW-1185">Reference proteome</keyword>
<proteinExistence type="inferred from homology"/>
<keyword evidence="3 7" id="KW-0813">Transport</keyword>
<dbReference type="PANTHER" id="PTHR14132">
    <property type="entry name" value="SODIUM/POTASSIUM-TRANSPORTING ATPASE SUBUNIT GAMMA"/>
    <property type="match status" value="1"/>
</dbReference>
<dbReference type="Proteomes" id="UP000826234">
    <property type="component" value="Unassembled WGS sequence"/>
</dbReference>